<organism evidence="1 2">
    <name type="scientific">Coemansia linderi</name>
    <dbReference type="NCBI Taxonomy" id="2663919"/>
    <lineage>
        <taxon>Eukaryota</taxon>
        <taxon>Fungi</taxon>
        <taxon>Fungi incertae sedis</taxon>
        <taxon>Zoopagomycota</taxon>
        <taxon>Kickxellomycotina</taxon>
        <taxon>Kickxellomycetes</taxon>
        <taxon>Kickxellales</taxon>
        <taxon>Kickxellaceae</taxon>
        <taxon>Coemansia</taxon>
    </lineage>
</organism>
<comment type="caution">
    <text evidence="1">The sequence shown here is derived from an EMBL/GenBank/DDBJ whole genome shotgun (WGS) entry which is preliminary data.</text>
</comment>
<dbReference type="EMBL" id="JANBUK010001580">
    <property type="protein sequence ID" value="KAJ2779421.1"/>
    <property type="molecule type" value="Genomic_DNA"/>
</dbReference>
<accession>A0ACC1KAN1</accession>
<evidence type="ECO:0000313" key="2">
    <source>
        <dbReference type="Proteomes" id="UP001140066"/>
    </source>
</evidence>
<protein>
    <submittedName>
        <fullName evidence="1">RNA-splicing factor</fullName>
    </submittedName>
</protein>
<gene>
    <name evidence="1" type="primary">CWC21</name>
    <name evidence="1" type="ORF">GGI18_003932</name>
</gene>
<keyword evidence="2" id="KW-1185">Reference proteome</keyword>
<sequence>MYNGIGLNTPRGTGTSGHVVRNMSALKPGQADRGRQSQQYNRDHVKNAKPLDKGILEHERRRLVEVKCLELQDELEAQGTLDDAEIEGRVDELRSRLLENIDSLDFAGARPIQSFETQRLAEAKSKENARLARALRVEEEYVEGAAFDRELQELRRQRRLLEKERDLDRQRERERERERESHRRHRRPNRSRSPSSAGGSDSDRYPSRRRSSRRRSTDRRRRRNRSISSDSGSTSSSESDSGSSTSNGPRHRSSRRYNQSSRHRRRQSRSPSHSGSESGSIRSPALGANSRAVEDGEPGEIEDVEPLPPAEGPAVAPKITEPAERTSNVEPVYSSDDGSSDGCISE</sequence>
<evidence type="ECO:0000313" key="1">
    <source>
        <dbReference type="EMBL" id="KAJ2779421.1"/>
    </source>
</evidence>
<proteinExistence type="predicted"/>
<dbReference type="Proteomes" id="UP001140066">
    <property type="component" value="Unassembled WGS sequence"/>
</dbReference>
<reference evidence="1" key="1">
    <citation type="submission" date="2022-07" db="EMBL/GenBank/DDBJ databases">
        <title>Phylogenomic reconstructions and comparative analyses of Kickxellomycotina fungi.</title>
        <authorList>
            <person name="Reynolds N.K."/>
            <person name="Stajich J.E."/>
            <person name="Barry K."/>
            <person name="Grigoriev I.V."/>
            <person name="Crous P."/>
            <person name="Smith M.E."/>
        </authorList>
    </citation>
    <scope>NUCLEOTIDE SEQUENCE</scope>
    <source>
        <strain evidence="1">BCRC 34191</strain>
    </source>
</reference>
<name>A0ACC1KAN1_9FUNG</name>